<dbReference type="PANTHER" id="PTHR10067:SF6">
    <property type="entry name" value="PHOSPHATIDYLSERINE DECARBOXYLASE PROENZYME, MITOCHONDRIAL"/>
    <property type="match status" value="1"/>
</dbReference>
<evidence type="ECO:0000256" key="3">
    <source>
        <dbReference type="ARBA" id="ARBA00012243"/>
    </source>
</evidence>
<evidence type="ECO:0000256" key="9">
    <source>
        <dbReference type="ARBA" id="ARBA00023239"/>
    </source>
</evidence>
<dbReference type="Pfam" id="PF02666">
    <property type="entry name" value="PS_Dcarbxylase"/>
    <property type="match status" value="1"/>
</dbReference>
<keyword evidence="5" id="KW-0210">Decarboxylase</keyword>
<keyword evidence="7" id="KW-0865">Zymogen</keyword>
<comment type="pathway">
    <text evidence="12">Phospholipid metabolism; phosphatidylethanolamine biosynthesis.</text>
</comment>
<dbReference type="EMBL" id="WUIG01000660">
    <property type="protein sequence ID" value="MXJ11011.1"/>
    <property type="molecule type" value="Genomic_DNA"/>
</dbReference>
<evidence type="ECO:0000313" key="13">
    <source>
        <dbReference type="EMBL" id="MXJ11011.1"/>
    </source>
</evidence>
<dbReference type="InterPro" id="IPR033177">
    <property type="entry name" value="PSD-B"/>
</dbReference>
<evidence type="ECO:0000256" key="10">
    <source>
        <dbReference type="ARBA" id="ARBA00023264"/>
    </source>
</evidence>
<dbReference type="PANTHER" id="PTHR10067">
    <property type="entry name" value="PHOSPHATIDYLSERINE DECARBOXYLASE"/>
    <property type="match status" value="1"/>
</dbReference>
<dbReference type="Proteomes" id="UP000447081">
    <property type="component" value="Unassembled WGS sequence"/>
</dbReference>
<comment type="caution">
    <text evidence="13">The sequence shown here is derived from an EMBL/GenBank/DDBJ whole genome shotgun (WGS) entry which is preliminary data.</text>
</comment>
<evidence type="ECO:0000256" key="2">
    <source>
        <dbReference type="ARBA" id="ARBA00005189"/>
    </source>
</evidence>
<dbReference type="InterPro" id="IPR003817">
    <property type="entry name" value="PS_Dcarbxylase"/>
</dbReference>
<dbReference type="NCBIfam" id="TIGR00163">
    <property type="entry name" value="PS_decarb"/>
    <property type="match status" value="1"/>
</dbReference>
<dbReference type="AlphaFoldDB" id="A0A8T6BP36"/>
<keyword evidence="6" id="KW-0443">Lipid metabolism</keyword>
<evidence type="ECO:0000256" key="12">
    <source>
        <dbReference type="ARBA" id="ARBA00024326"/>
    </source>
</evidence>
<protein>
    <recommendedName>
        <fullName evidence="3">phosphatidylserine decarboxylase</fullName>
        <ecNumber evidence="3">4.1.1.65</ecNumber>
    </recommendedName>
</protein>
<proteinExistence type="predicted"/>
<evidence type="ECO:0000256" key="1">
    <source>
        <dbReference type="ARBA" id="ARBA00001928"/>
    </source>
</evidence>
<comment type="pathway">
    <text evidence="2">Lipid metabolism.</text>
</comment>
<reference evidence="13 14" key="1">
    <citation type="submission" date="2019-12" db="EMBL/GenBank/DDBJ databases">
        <title>Enteriobacteria Tanzani isolates_10434.</title>
        <authorList>
            <person name="Subbiah M."/>
            <person name="Call D."/>
        </authorList>
    </citation>
    <scope>NUCLEOTIDE SEQUENCE [LARGE SCALE GENOMIC DNA]</scope>
    <source>
        <strain evidence="13 14">10434wG3</strain>
    </source>
</reference>
<feature type="non-terminal residue" evidence="13">
    <location>
        <position position="143"/>
    </location>
</feature>
<evidence type="ECO:0000256" key="4">
    <source>
        <dbReference type="ARBA" id="ARBA00022516"/>
    </source>
</evidence>
<sequence>MLNSFKLSLQYILPKLWLTRLAGWGASKRAGWLTKLVIDLFVKYYKVDMKEAQKPDTASYRTFNEFFVRPLRGEVRPIDTDPNVLVMPADGVISQLGKIEEDKILQAKGHNYSLEALLAGNYLMADLFRNGTFVTTYLSPRDY</sequence>
<gene>
    <name evidence="13" type="primary">psd</name>
    <name evidence="13" type="ORF">GRW24_21475</name>
</gene>
<keyword evidence="4" id="KW-0444">Lipid biosynthesis</keyword>
<dbReference type="EC" id="4.1.1.65" evidence="3"/>
<comment type="cofactor">
    <cofactor evidence="1">
        <name>pyruvate</name>
        <dbReference type="ChEBI" id="CHEBI:15361"/>
    </cofactor>
</comment>
<evidence type="ECO:0000256" key="6">
    <source>
        <dbReference type="ARBA" id="ARBA00023098"/>
    </source>
</evidence>
<dbReference type="GO" id="GO:0004609">
    <property type="term" value="F:phosphatidylserine decarboxylase activity"/>
    <property type="evidence" value="ECO:0007669"/>
    <property type="project" value="UniProtKB-EC"/>
</dbReference>
<keyword evidence="8" id="KW-0594">Phospholipid biosynthesis</keyword>
<keyword evidence="11" id="KW-0670">Pyruvate</keyword>
<evidence type="ECO:0000256" key="5">
    <source>
        <dbReference type="ARBA" id="ARBA00022793"/>
    </source>
</evidence>
<organism evidence="13 14">
    <name type="scientific">Escherichia coli</name>
    <dbReference type="NCBI Taxonomy" id="562"/>
    <lineage>
        <taxon>Bacteria</taxon>
        <taxon>Pseudomonadati</taxon>
        <taxon>Pseudomonadota</taxon>
        <taxon>Gammaproteobacteria</taxon>
        <taxon>Enterobacterales</taxon>
        <taxon>Enterobacteriaceae</taxon>
        <taxon>Escherichia</taxon>
    </lineage>
</organism>
<evidence type="ECO:0000256" key="7">
    <source>
        <dbReference type="ARBA" id="ARBA00023145"/>
    </source>
</evidence>
<evidence type="ECO:0000256" key="11">
    <source>
        <dbReference type="ARBA" id="ARBA00023317"/>
    </source>
</evidence>
<evidence type="ECO:0000313" key="14">
    <source>
        <dbReference type="Proteomes" id="UP000447081"/>
    </source>
</evidence>
<name>A0A8T6BP36_ECOLX</name>
<accession>A0A8T6BP36</accession>
<evidence type="ECO:0000256" key="8">
    <source>
        <dbReference type="ARBA" id="ARBA00023209"/>
    </source>
</evidence>
<dbReference type="GO" id="GO:0006646">
    <property type="term" value="P:phosphatidylethanolamine biosynthetic process"/>
    <property type="evidence" value="ECO:0007669"/>
    <property type="project" value="TreeGrafter"/>
</dbReference>
<keyword evidence="9 13" id="KW-0456">Lyase</keyword>
<keyword evidence="10" id="KW-1208">Phospholipid metabolism</keyword>